<keyword evidence="2" id="KW-0812">Transmembrane</keyword>
<proteinExistence type="predicted"/>
<accession>A0A2T4PYZ0</accession>
<organism evidence="3 4">
    <name type="scientific">Staphylococcus warneri</name>
    <dbReference type="NCBI Taxonomy" id="1292"/>
    <lineage>
        <taxon>Bacteria</taxon>
        <taxon>Bacillati</taxon>
        <taxon>Bacillota</taxon>
        <taxon>Bacilli</taxon>
        <taxon>Bacillales</taxon>
        <taxon>Staphylococcaceae</taxon>
        <taxon>Staphylococcus</taxon>
    </lineage>
</organism>
<name>A0A2T4PYZ0_STAWA</name>
<evidence type="ECO:0000313" key="4">
    <source>
        <dbReference type="Proteomes" id="UP000240717"/>
    </source>
</evidence>
<feature type="compositionally biased region" description="Polar residues" evidence="1">
    <location>
        <begin position="49"/>
        <end position="63"/>
    </location>
</feature>
<dbReference type="RefSeq" id="WP_002451302.1">
    <property type="nucleotide sequence ID" value="NZ_CP054017.1"/>
</dbReference>
<evidence type="ECO:0000256" key="1">
    <source>
        <dbReference type="SAM" id="MobiDB-lite"/>
    </source>
</evidence>
<dbReference type="STRING" id="1194526.A284_06930"/>
<protein>
    <submittedName>
        <fullName evidence="3">Lipase chaperone</fullName>
    </submittedName>
</protein>
<dbReference type="PROSITE" id="PS51257">
    <property type="entry name" value="PROKAR_LIPOPROTEIN"/>
    <property type="match status" value="1"/>
</dbReference>
<dbReference type="NCBIfam" id="NF041581">
    <property type="entry name" value="SosA"/>
    <property type="match status" value="1"/>
</dbReference>
<comment type="caution">
    <text evidence="3">The sequence shown here is derived from an EMBL/GenBank/DDBJ whole genome shotgun (WGS) entry which is preliminary data.</text>
</comment>
<feature type="region of interest" description="Disordered" evidence="1">
    <location>
        <begin position="39"/>
        <end position="77"/>
    </location>
</feature>
<feature type="transmembrane region" description="Helical" evidence="2">
    <location>
        <begin position="9"/>
        <end position="30"/>
    </location>
</feature>
<gene>
    <name evidence="3" type="ORF">BU085_09580</name>
</gene>
<keyword evidence="2" id="KW-1133">Transmembrane helix</keyword>
<evidence type="ECO:0000313" key="3">
    <source>
        <dbReference type="EMBL" id="PTI50293.1"/>
    </source>
</evidence>
<sequence length="77" mass="8785">MLTKQTKTFLTYIAVFLVSCLIFLVFFLSVNQSAHSEQTYEMTDHEIHQNANQNEHQVPNNDGNSEHKSGSMFALAH</sequence>
<keyword evidence="2" id="KW-0472">Membrane</keyword>
<dbReference type="EMBL" id="PZEV01000033">
    <property type="protein sequence ID" value="PTI50293.1"/>
    <property type="molecule type" value="Genomic_DNA"/>
</dbReference>
<reference evidence="3 4" key="1">
    <citation type="journal article" date="2016" name="Front. Microbiol.">
        <title>Comprehensive Phylogenetic Analysis of Bovine Non-aureus Staphylococci Species Based on Whole-Genome Sequencing.</title>
        <authorList>
            <person name="Naushad S."/>
            <person name="Barkema H.W."/>
            <person name="Luby C."/>
            <person name="Condas L.A."/>
            <person name="Nobrega D.B."/>
            <person name="Carson D.A."/>
            <person name="De Buck J."/>
        </authorList>
    </citation>
    <scope>NUCLEOTIDE SEQUENCE [LARGE SCALE GENOMIC DNA]</scope>
    <source>
        <strain evidence="3 4">SNUC 2993</strain>
    </source>
</reference>
<evidence type="ECO:0000256" key="2">
    <source>
        <dbReference type="SAM" id="Phobius"/>
    </source>
</evidence>
<dbReference type="InterPro" id="IPR048170">
    <property type="entry name" value="SosA-like"/>
</dbReference>
<dbReference type="Proteomes" id="UP000240717">
    <property type="component" value="Unassembled WGS sequence"/>
</dbReference>
<dbReference type="AlphaFoldDB" id="A0A2T4PYZ0"/>